<reference evidence="5 6" key="1">
    <citation type="submission" date="2024-07" db="EMBL/GenBank/DDBJ databases">
        <title>Section-level genome sequencing and comparative genomics of Aspergillus sections Usti and Cavernicolus.</title>
        <authorList>
            <consortium name="Lawrence Berkeley National Laboratory"/>
            <person name="Nybo J.L."/>
            <person name="Vesth T.C."/>
            <person name="Theobald S."/>
            <person name="Frisvad J.C."/>
            <person name="Larsen T.O."/>
            <person name="Kjaerboelling I."/>
            <person name="Rothschild-Mancinelli K."/>
            <person name="Lyhne E.K."/>
            <person name="Kogle M.E."/>
            <person name="Barry K."/>
            <person name="Clum A."/>
            <person name="Na H."/>
            <person name="Ledsgaard L."/>
            <person name="Lin J."/>
            <person name="Lipzen A."/>
            <person name="Kuo A."/>
            <person name="Riley R."/>
            <person name="Mondo S."/>
            <person name="Labutti K."/>
            <person name="Haridas S."/>
            <person name="Pangalinan J."/>
            <person name="Salamov A.A."/>
            <person name="Simmons B.A."/>
            <person name="Magnuson J.K."/>
            <person name="Chen J."/>
            <person name="Drula E."/>
            <person name="Henrissat B."/>
            <person name="Wiebenga A."/>
            <person name="Lubbers R.J."/>
            <person name="Gomes A.C."/>
            <person name="Makela M.R."/>
            <person name="Stajich J."/>
            <person name="Grigoriev I.V."/>
            <person name="Mortensen U.H."/>
            <person name="De Vries R.P."/>
            <person name="Baker S.E."/>
            <person name="Andersen M.R."/>
        </authorList>
    </citation>
    <scope>NUCLEOTIDE SEQUENCE [LARGE SCALE GENOMIC DNA]</scope>
    <source>
        <strain evidence="5 6">CBS 588.65</strain>
    </source>
</reference>
<keyword evidence="1 3" id="KW-0732">Signal</keyword>
<dbReference type="CDD" id="cd01823">
    <property type="entry name" value="SEST_like"/>
    <property type="match status" value="1"/>
</dbReference>
<name>A0ABR4GXN2_9EURO</name>
<organism evidence="5 6">
    <name type="scientific">Aspergillus granulosus</name>
    <dbReference type="NCBI Taxonomy" id="176169"/>
    <lineage>
        <taxon>Eukaryota</taxon>
        <taxon>Fungi</taxon>
        <taxon>Dikarya</taxon>
        <taxon>Ascomycota</taxon>
        <taxon>Pezizomycotina</taxon>
        <taxon>Eurotiomycetes</taxon>
        <taxon>Eurotiomycetidae</taxon>
        <taxon>Eurotiales</taxon>
        <taxon>Aspergillaceae</taxon>
        <taxon>Aspergillus</taxon>
        <taxon>Aspergillus subgen. Nidulantes</taxon>
    </lineage>
</organism>
<dbReference type="GO" id="GO:0016787">
    <property type="term" value="F:hydrolase activity"/>
    <property type="evidence" value="ECO:0007669"/>
    <property type="project" value="UniProtKB-KW"/>
</dbReference>
<gene>
    <name evidence="5" type="ORF">BJX63DRAFT_436603</name>
</gene>
<dbReference type="InterPro" id="IPR037460">
    <property type="entry name" value="SEST-like"/>
</dbReference>
<dbReference type="Proteomes" id="UP001610334">
    <property type="component" value="Unassembled WGS sequence"/>
</dbReference>
<protein>
    <submittedName>
        <fullName evidence="5">SGNH hydrolase-type esterase domain-containing protein</fullName>
    </submittedName>
</protein>
<keyword evidence="6" id="KW-1185">Reference proteome</keyword>
<feature type="signal peptide" evidence="3">
    <location>
        <begin position="1"/>
        <end position="18"/>
    </location>
</feature>
<dbReference type="SUPFAM" id="SSF69318">
    <property type="entry name" value="Integrin alpha N-terminal domain"/>
    <property type="match status" value="2"/>
</dbReference>
<evidence type="ECO:0000313" key="6">
    <source>
        <dbReference type="Proteomes" id="UP001610334"/>
    </source>
</evidence>
<evidence type="ECO:0000256" key="3">
    <source>
        <dbReference type="SAM" id="SignalP"/>
    </source>
</evidence>
<dbReference type="CDD" id="cd01833">
    <property type="entry name" value="XynB_like"/>
    <property type="match status" value="1"/>
</dbReference>
<evidence type="ECO:0000259" key="4">
    <source>
        <dbReference type="Pfam" id="PF13472"/>
    </source>
</evidence>
<evidence type="ECO:0000256" key="1">
    <source>
        <dbReference type="ARBA" id="ARBA00022729"/>
    </source>
</evidence>
<dbReference type="InterPro" id="IPR036514">
    <property type="entry name" value="SGNH_hydro_sf"/>
</dbReference>
<feature type="chain" id="PRO_5046106870" evidence="3">
    <location>
        <begin position="19"/>
        <end position="1376"/>
    </location>
</feature>
<comment type="caution">
    <text evidence="5">The sequence shown here is derived from an EMBL/GenBank/DDBJ whole genome shotgun (WGS) entry which is preliminary data.</text>
</comment>
<dbReference type="Pfam" id="PF13517">
    <property type="entry name" value="FG-GAP_3"/>
    <property type="match status" value="4"/>
</dbReference>
<feature type="region of interest" description="Disordered" evidence="2">
    <location>
        <begin position="93"/>
        <end position="115"/>
    </location>
</feature>
<feature type="domain" description="SGNH hydrolase-type esterase" evidence="4">
    <location>
        <begin position="33"/>
        <end position="217"/>
    </location>
</feature>
<keyword evidence="5" id="KW-0378">Hydrolase</keyword>
<proteinExistence type="predicted"/>
<dbReference type="Pfam" id="PF13472">
    <property type="entry name" value="Lipase_GDSL_2"/>
    <property type="match status" value="2"/>
</dbReference>
<dbReference type="EMBL" id="JBFXLT010000126">
    <property type="protein sequence ID" value="KAL2807953.1"/>
    <property type="molecule type" value="Genomic_DNA"/>
</dbReference>
<feature type="domain" description="SGNH hydrolase-type esterase" evidence="4">
    <location>
        <begin position="438"/>
        <end position="623"/>
    </location>
</feature>
<dbReference type="InterPro" id="IPR013517">
    <property type="entry name" value="FG-GAP"/>
</dbReference>
<sequence length="1376" mass="150142">MHARSLIYCLALGQVALASLQPRDPFDVGSYAALGDSFAAGPSAGKEWDSNSYCRRYDQAYGPQVSRSDQVQGPKPMEFSFIACSGAKTKHVRNTAQDSSSGGGGKSKTPQAEQLDGLNPDWVTLSIGGNDVKFVDVLDRCVYRFYDIKGCAGCTPSVTHDDCSSDCEAALNEFSDRLDSREFMDNLRKTYESIFQHAPNTRLFVTGYPAFWNAATDQCDKVSFKTGCINNSVLPLIKERRQRMNELTYKLNNRISLAVHSFRPPGRGQISFVEVNRYFEGHRFCEEGTNEPSYRNPNIWFYPFEYTTGPTALIVDEETVLSEGEDCNAIDDGGDDGDYYACLLSNATRAEDGGSVNLSEWPNNVPGDDQLGLMSSGNIPLFLARIFHPTINGFTGYMEAVLTAYQEASVVSVPNPLRLIGTDPGTAVKPGTKLRILCVGDSITVGFLSEQNGGNGDGYRRQLRDDLLEDEVIFAGTETRGTMRDGYFAAWSGKTIQYIADHIGPSLEQRPNIILVHAGTNDMNPNSDISTEGNDPAGAANRLGSLIDQMIETCPDAVILVAQIISPCADQAGQAARTREYQALIPGIVQSRLDQGHHVVAVDFTGYPASSLRDCIHPTNAGYSDFGDYWYDFITQIPQTWIQDPVGDDPARPDEPSGDNGGIDSDIPDPVWGPDPVKPGSKDAVRSAYDSAREGGTASCNANPAWRATGKIALGLGNNGNWQYEKGWVEAGKVADGIGRDPAYVRLHDMNGDGKADYVWLRPENGEIHCWINNLPEPWSPAGTNGDIIGSGAGREESVILADMNSDGLDDYMVVNPDNGAVKIWWNYGYDESWVNGWKFVEGGQIASGVRHANWETLRFPDINGDGRGDYVYIGQGGSLYHWMNTGSPGGEDVLFLDQGGIATGASPDIDRLVFADMNGDGRDDYLIWDDQAGLTGFLNKRTHNEGVPLYINQGPVKTIADGITQKPSSIRLADMDGDGKDDYAYIDQDGAIWLWYNRGSADTSMAIDGIRFADINGDGKDDYIWLNPDTGAPTVYVNVGPDDSDVLGWAWRPLNGGKPVASGAAPASRVQFGDVNGDGLDDYLVLDPETGELTAYLNEGADGDFVNNWRWNPIGSIATGLGPGANNGGTIIYRNVFNDDTPDTQWRAMPDADASGIGQRPEEISFHDMNGDGKADYVWTRAHDGAAYLWLNNYPNSPTWLERGQIAGGVGTSGMNVHYADLQNTGRTSYIAVNPNDGAIAAWLNRCNDLGPEPTPRPNGILIDLFELYTGAGWSRQWYVYEITRDETIDVCDTSSVYSERAQTTANSPDYPESFEDEFSVHGLEGCRYQGSSDKVGRLVCRDFHQIQCEQSDEYDETFSCGGGGSVTAVLECWW</sequence>
<dbReference type="PANTHER" id="PTHR37981:SF1">
    <property type="entry name" value="SGNH HYDROLASE-TYPE ESTERASE DOMAIN-CONTAINING PROTEIN"/>
    <property type="match status" value="1"/>
</dbReference>
<dbReference type="InterPro" id="IPR028994">
    <property type="entry name" value="Integrin_alpha_N"/>
</dbReference>
<dbReference type="Gene3D" id="3.40.50.1110">
    <property type="entry name" value="SGNH hydrolase"/>
    <property type="match status" value="2"/>
</dbReference>
<dbReference type="SUPFAM" id="SSF52266">
    <property type="entry name" value="SGNH hydrolase"/>
    <property type="match status" value="2"/>
</dbReference>
<dbReference type="PANTHER" id="PTHR37981">
    <property type="entry name" value="LIPASE 2"/>
    <property type="match status" value="1"/>
</dbReference>
<dbReference type="InterPro" id="IPR013830">
    <property type="entry name" value="SGNH_hydro"/>
</dbReference>
<evidence type="ECO:0000256" key="2">
    <source>
        <dbReference type="SAM" id="MobiDB-lite"/>
    </source>
</evidence>
<evidence type="ECO:0000313" key="5">
    <source>
        <dbReference type="EMBL" id="KAL2807953.1"/>
    </source>
</evidence>
<feature type="region of interest" description="Disordered" evidence="2">
    <location>
        <begin position="642"/>
        <end position="687"/>
    </location>
</feature>
<dbReference type="Gene3D" id="2.130.10.130">
    <property type="entry name" value="Integrin alpha, N-terminal"/>
    <property type="match status" value="2"/>
</dbReference>
<accession>A0ABR4GXN2</accession>